<evidence type="ECO:0000313" key="1">
    <source>
        <dbReference type="EMBL" id="VDO97799.1"/>
    </source>
</evidence>
<reference evidence="3" key="2">
    <citation type="submission" date="2019-09" db="UniProtKB">
        <authorList>
            <consortium name="WormBaseParasite"/>
        </authorList>
    </citation>
    <scope>IDENTIFICATION</scope>
</reference>
<dbReference type="Proteomes" id="UP000050761">
    <property type="component" value="Unassembled WGS sequence"/>
</dbReference>
<gene>
    <name evidence="1" type="ORF">HPBE_LOCUS13897</name>
</gene>
<dbReference type="AlphaFoldDB" id="A0A183FYX7"/>
<dbReference type="OrthoDB" id="5872984at2759"/>
<protein>
    <submittedName>
        <fullName evidence="3">SGNH/GDSL hydrolase family protein</fullName>
    </submittedName>
</protein>
<reference evidence="1 2" key="1">
    <citation type="submission" date="2018-11" db="EMBL/GenBank/DDBJ databases">
        <authorList>
            <consortium name="Pathogen Informatics"/>
        </authorList>
    </citation>
    <scope>NUCLEOTIDE SEQUENCE [LARGE SCALE GENOMIC DNA]</scope>
</reference>
<accession>A0A183FYX7</accession>
<accession>A0A3P8A417</accession>
<dbReference type="EMBL" id="UZAH01028121">
    <property type="protein sequence ID" value="VDO97799.1"/>
    <property type="molecule type" value="Genomic_DNA"/>
</dbReference>
<keyword evidence="2" id="KW-1185">Reference proteome</keyword>
<organism evidence="2 3">
    <name type="scientific">Heligmosomoides polygyrus</name>
    <name type="common">Parasitic roundworm</name>
    <dbReference type="NCBI Taxonomy" id="6339"/>
    <lineage>
        <taxon>Eukaryota</taxon>
        <taxon>Metazoa</taxon>
        <taxon>Ecdysozoa</taxon>
        <taxon>Nematoda</taxon>
        <taxon>Chromadorea</taxon>
        <taxon>Rhabditida</taxon>
        <taxon>Rhabditina</taxon>
        <taxon>Rhabditomorpha</taxon>
        <taxon>Strongyloidea</taxon>
        <taxon>Heligmosomidae</taxon>
        <taxon>Heligmosomoides</taxon>
    </lineage>
</organism>
<evidence type="ECO:0000313" key="2">
    <source>
        <dbReference type="Proteomes" id="UP000050761"/>
    </source>
</evidence>
<name>A0A183FYX7_HELPZ</name>
<sequence>PIPIKCIFVGDFVSFGPTDANYTQEKQLIKDVSQKLFDSTSFCAGAAFYGYKLPDMNPTVLQNSITCTKNAFDTLVDSLVIDTTNDPEMAAELDLGGVEPLSALSYTSLVTVGYNGTDTQTLLPAGSVGTAVTVPFMYTADDVDSIVSAVKKGFQ</sequence>
<dbReference type="WBParaSite" id="HPBE_0001389601-mRNA-1">
    <property type="protein sequence ID" value="HPBE_0001389601-mRNA-1"/>
    <property type="gene ID" value="HPBE_0001389601"/>
</dbReference>
<evidence type="ECO:0000313" key="3">
    <source>
        <dbReference type="WBParaSite" id="HPBE_0001389601-mRNA-1"/>
    </source>
</evidence>
<proteinExistence type="predicted"/>